<reference evidence="3 4" key="1">
    <citation type="submission" date="2020-03" db="EMBL/GenBank/DDBJ databases">
        <title>Soil Listeria distribution.</title>
        <authorList>
            <person name="Liao J."/>
            <person name="Wiedmann M."/>
        </authorList>
    </citation>
    <scope>NUCLEOTIDE SEQUENCE [LARGE SCALE GENOMIC DNA]</scope>
    <source>
        <strain evidence="2 3">FSL L7-1547</strain>
        <strain evidence="1 4">FSL L7-1681</strain>
    </source>
</reference>
<dbReference type="Proteomes" id="UP000591929">
    <property type="component" value="Unassembled WGS sequence"/>
</dbReference>
<proteinExistence type="predicted"/>
<sequence length="60" mass="6997">MKKKYKVHLQVLTRNGWGRMVYSDIDAHGYGDALDIATRKAKKSGYRNIRKDRVNLQGFK</sequence>
<evidence type="ECO:0000313" key="3">
    <source>
        <dbReference type="Proteomes" id="UP000533953"/>
    </source>
</evidence>
<gene>
    <name evidence="1" type="ORF">HB847_13440</name>
    <name evidence="2" type="ORF">HCI99_08805</name>
</gene>
<comment type="caution">
    <text evidence="2">The sequence shown here is derived from an EMBL/GenBank/DDBJ whole genome shotgun (WGS) entry which is preliminary data.</text>
</comment>
<dbReference type="EMBL" id="JAARPL010000010">
    <property type="protein sequence ID" value="MBC1373377.1"/>
    <property type="molecule type" value="Genomic_DNA"/>
</dbReference>
<evidence type="ECO:0000313" key="4">
    <source>
        <dbReference type="Proteomes" id="UP000591929"/>
    </source>
</evidence>
<evidence type="ECO:0000313" key="2">
    <source>
        <dbReference type="EMBL" id="MBC1491930.1"/>
    </source>
</evidence>
<organism evidence="2 3">
    <name type="scientific">Listeria booriae</name>
    <dbReference type="NCBI Taxonomy" id="1552123"/>
    <lineage>
        <taxon>Bacteria</taxon>
        <taxon>Bacillati</taxon>
        <taxon>Bacillota</taxon>
        <taxon>Bacilli</taxon>
        <taxon>Bacillales</taxon>
        <taxon>Listeriaceae</taxon>
        <taxon>Listeria</taxon>
    </lineage>
</organism>
<dbReference type="AlphaFoldDB" id="A0A7X1CC46"/>
<accession>A0A7X1CC46</accession>
<dbReference type="RefSeq" id="WP_185377676.1">
    <property type="nucleotide sequence ID" value="NZ_JAARNA010000001.1"/>
</dbReference>
<dbReference type="EMBL" id="JAASTX010000009">
    <property type="protein sequence ID" value="MBC1491930.1"/>
    <property type="molecule type" value="Genomic_DNA"/>
</dbReference>
<protein>
    <submittedName>
        <fullName evidence="2">Uncharacterized protein</fullName>
    </submittedName>
</protein>
<name>A0A7X1CC46_9LIST</name>
<evidence type="ECO:0000313" key="1">
    <source>
        <dbReference type="EMBL" id="MBC1373377.1"/>
    </source>
</evidence>
<dbReference type="Proteomes" id="UP000533953">
    <property type="component" value="Unassembled WGS sequence"/>
</dbReference>